<feature type="non-terminal residue" evidence="1">
    <location>
        <position position="1"/>
    </location>
</feature>
<dbReference type="AlphaFoldDB" id="A0A2V1DTH3"/>
<accession>A0A2V1DTH3</accession>
<dbReference type="Proteomes" id="UP000244855">
    <property type="component" value="Unassembled WGS sequence"/>
</dbReference>
<protein>
    <submittedName>
        <fullName evidence="1">Uncharacterized protein</fullName>
    </submittedName>
</protein>
<evidence type="ECO:0000313" key="2">
    <source>
        <dbReference type="Proteomes" id="UP000244855"/>
    </source>
</evidence>
<sequence length="70" mass="7604">VTHDGIREARILANEVTLSQLTSMVKNDSAADISDILRRETTSYPCLVKELAASFSPVSKDKTTSDDPPP</sequence>
<organism evidence="1 2">
    <name type="scientific">Periconia macrospinosa</name>
    <dbReference type="NCBI Taxonomy" id="97972"/>
    <lineage>
        <taxon>Eukaryota</taxon>
        <taxon>Fungi</taxon>
        <taxon>Dikarya</taxon>
        <taxon>Ascomycota</taxon>
        <taxon>Pezizomycotina</taxon>
        <taxon>Dothideomycetes</taxon>
        <taxon>Pleosporomycetidae</taxon>
        <taxon>Pleosporales</taxon>
        <taxon>Massarineae</taxon>
        <taxon>Periconiaceae</taxon>
        <taxon>Periconia</taxon>
    </lineage>
</organism>
<name>A0A2V1DTH3_9PLEO</name>
<evidence type="ECO:0000313" key="1">
    <source>
        <dbReference type="EMBL" id="PVI01583.1"/>
    </source>
</evidence>
<reference evidence="1 2" key="1">
    <citation type="journal article" date="2018" name="Sci. Rep.">
        <title>Comparative genomics provides insights into the lifestyle and reveals functional heterogeneity of dark septate endophytic fungi.</title>
        <authorList>
            <person name="Knapp D.G."/>
            <person name="Nemeth J.B."/>
            <person name="Barry K."/>
            <person name="Hainaut M."/>
            <person name="Henrissat B."/>
            <person name="Johnson J."/>
            <person name="Kuo A."/>
            <person name="Lim J.H.P."/>
            <person name="Lipzen A."/>
            <person name="Nolan M."/>
            <person name="Ohm R.A."/>
            <person name="Tamas L."/>
            <person name="Grigoriev I.V."/>
            <person name="Spatafora J.W."/>
            <person name="Nagy L.G."/>
            <person name="Kovacs G.M."/>
        </authorList>
    </citation>
    <scope>NUCLEOTIDE SEQUENCE [LARGE SCALE GENOMIC DNA]</scope>
    <source>
        <strain evidence="1 2">DSE2036</strain>
    </source>
</reference>
<gene>
    <name evidence="1" type="ORF">DM02DRAFT_524713</name>
</gene>
<proteinExistence type="predicted"/>
<dbReference type="EMBL" id="KZ805355">
    <property type="protein sequence ID" value="PVI01583.1"/>
    <property type="molecule type" value="Genomic_DNA"/>
</dbReference>
<dbReference type="OrthoDB" id="4177236at2759"/>
<keyword evidence="2" id="KW-1185">Reference proteome</keyword>